<keyword evidence="4" id="KW-1185">Reference proteome</keyword>
<dbReference type="Proteomes" id="UP000824469">
    <property type="component" value="Unassembled WGS sequence"/>
</dbReference>
<dbReference type="EMBL" id="JAHRHJ020000008">
    <property type="protein sequence ID" value="KAH9303835.1"/>
    <property type="molecule type" value="Genomic_DNA"/>
</dbReference>
<protein>
    <submittedName>
        <fullName evidence="3">Uncharacterized protein</fullName>
    </submittedName>
</protein>
<gene>
    <name evidence="3" type="ORF">KI387_008239</name>
</gene>
<evidence type="ECO:0000256" key="2">
    <source>
        <dbReference type="SAM" id="Phobius"/>
    </source>
</evidence>
<feature type="non-terminal residue" evidence="3">
    <location>
        <position position="354"/>
    </location>
</feature>
<keyword evidence="2" id="KW-1133">Transmembrane helix</keyword>
<feature type="compositionally biased region" description="Basic residues" evidence="1">
    <location>
        <begin position="23"/>
        <end position="37"/>
    </location>
</feature>
<reference evidence="3 4" key="1">
    <citation type="journal article" date="2021" name="Nat. Plants">
        <title>The Taxus genome provides insights into paclitaxel biosynthesis.</title>
        <authorList>
            <person name="Xiong X."/>
            <person name="Gou J."/>
            <person name="Liao Q."/>
            <person name="Li Y."/>
            <person name="Zhou Q."/>
            <person name="Bi G."/>
            <person name="Li C."/>
            <person name="Du R."/>
            <person name="Wang X."/>
            <person name="Sun T."/>
            <person name="Guo L."/>
            <person name="Liang H."/>
            <person name="Lu P."/>
            <person name="Wu Y."/>
            <person name="Zhang Z."/>
            <person name="Ro D.K."/>
            <person name="Shang Y."/>
            <person name="Huang S."/>
            <person name="Yan J."/>
        </authorList>
    </citation>
    <scope>NUCLEOTIDE SEQUENCE [LARGE SCALE GENOMIC DNA]</scope>
    <source>
        <strain evidence="3">Ta-2019</strain>
    </source>
</reference>
<name>A0AA38FIJ5_TAXCH</name>
<dbReference type="InterPro" id="IPR045880">
    <property type="entry name" value="ZCF37"/>
</dbReference>
<feature type="transmembrane region" description="Helical" evidence="2">
    <location>
        <begin position="321"/>
        <end position="342"/>
    </location>
</feature>
<feature type="compositionally biased region" description="Basic and acidic residues" evidence="1">
    <location>
        <begin position="100"/>
        <end position="126"/>
    </location>
</feature>
<proteinExistence type="predicted"/>
<sequence>MRCGRILVEGEAEETIPVPPKAAKPRQKRRSHGKKRNPYSSVGLDKFASLNAELSAKREYIARKTGTPEAMVRFAYTHRGWVPVVVKSGIDGGVPIPIRAKQDNHSKEDFSGIHKEKEEDNPKQGDDGVNGSASREETLPVMMPWWSGYLKTTAFGALTVSAIMVRKSAVPAAAMAVVMVVGTLQKRWLGGVLCMKRFIGAGISYFSELFLHWKRNPEIKSSSLQGSLQVQLPVGSPEHKKITGKRMPLRCLSAPCSPTVQATGFSAPKTSTRSQELNTQLLGKKDNNKQHMFRRILSMDDKPIRLRKAESFARKRKPGRVAIDSTVGATAMIILLFFLVFYGRLSAIFFTSAW</sequence>
<evidence type="ECO:0000313" key="3">
    <source>
        <dbReference type="EMBL" id="KAH9303835.1"/>
    </source>
</evidence>
<evidence type="ECO:0000313" key="4">
    <source>
        <dbReference type="Proteomes" id="UP000824469"/>
    </source>
</evidence>
<dbReference type="PANTHER" id="PTHR35275">
    <property type="entry name" value="ZCF37"/>
    <property type="match status" value="1"/>
</dbReference>
<dbReference type="OMA" id="YSKNEWI"/>
<comment type="caution">
    <text evidence="3">The sequence shown here is derived from an EMBL/GenBank/DDBJ whole genome shotgun (WGS) entry which is preliminary data.</text>
</comment>
<organism evidence="3 4">
    <name type="scientific">Taxus chinensis</name>
    <name type="common">Chinese yew</name>
    <name type="synonym">Taxus wallichiana var. chinensis</name>
    <dbReference type="NCBI Taxonomy" id="29808"/>
    <lineage>
        <taxon>Eukaryota</taxon>
        <taxon>Viridiplantae</taxon>
        <taxon>Streptophyta</taxon>
        <taxon>Embryophyta</taxon>
        <taxon>Tracheophyta</taxon>
        <taxon>Spermatophyta</taxon>
        <taxon>Pinopsida</taxon>
        <taxon>Pinidae</taxon>
        <taxon>Conifers II</taxon>
        <taxon>Cupressales</taxon>
        <taxon>Taxaceae</taxon>
        <taxon>Taxus</taxon>
    </lineage>
</organism>
<evidence type="ECO:0000256" key="1">
    <source>
        <dbReference type="SAM" id="MobiDB-lite"/>
    </source>
</evidence>
<keyword evidence="2" id="KW-0472">Membrane</keyword>
<dbReference type="PANTHER" id="PTHR35275:SF1">
    <property type="entry name" value="OS07G0585900 PROTEIN"/>
    <property type="match status" value="1"/>
</dbReference>
<feature type="region of interest" description="Disordered" evidence="1">
    <location>
        <begin position="96"/>
        <end position="134"/>
    </location>
</feature>
<keyword evidence="2" id="KW-0812">Transmembrane</keyword>
<dbReference type="AlphaFoldDB" id="A0AA38FIJ5"/>
<accession>A0AA38FIJ5</accession>
<feature type="region of interest" description="Disordered" evidence="1">
    <location>
        <begin position="14"/>
        <end position="42"/>
    </location>
</feature>